<dbReference type="CDD" id="cd00383">
    <property type="entry name" value="trans_reg_C"/>
    <property type="match status" value="1"/>
</dbReference>
<keyword evidence="6 9" id="KW-0238">DNA-binding</keyword>
<evidence type="ECO:0000256" key="2">
    <source>
        <dbReference type="ARBA" id="ARBA00022490"/>
    </source>
</evidence>
<dbReference type="RefSeq" id="WP_310110377.1">
    <property type="nucleotide sequence ID" value="NZ_CP168531.1"/>
</dbReference>
<dbReference type="PROSITE" id="PS51755">
    <property type="entry name" value="OMPR_PHOB"/>
    <property type="match status" value="1"/>
</dbReference>
<evidence type="ECO:0000256" key="3">
    <source>
        <dbReference type="ARBA" id="ARBA00022553"/>
    </source>
</evidence>
<feature type="domain" description="OmpR/PhoB-type" evidence="11">
    <location>
        <begin position="124"/>
        <end position="218"/>
    </location>
</feature>
<dbReference type="SMART" id="SM00448">
    <property type="entry name" value="REC"/>
    <property type="match status" value="1"/>
</dbReference>
<keyword evidence="2" id="KW-0963">Cytoplasm</keyword>
<evidence type="ECO:0000313" key="12">
    <source>
        <dbReference type="EMBL" id="MEX3751680.1"/>
    </source>
</evidence>
<keyword evidence="13" id="KW-1185">Reference proteome</keyword>
<reference evidence="12 13" key="1">
    <citation type="submission" date="2024-07" db="EMBL/GenBank/DDBJ databases">
        <title>A survey of Mimosa microsymbionts across Brazilian biomes reveals a high diversity of Paraburkholderia nodulating endemic species, but also that Cupriavidus is common as a symbiont of widespread species.</title>
        <authorList>
            <person name="Rouws L."/>
            <person name="Barauna A."/>
            <person name="Beukes C."/>
            <person name="Rouws J.R.C."/>
            <person name="De Faria S.M."/>
            <person name="Gross E."/>
            <person name="Bueno Dos Reis Junior F."/>
            <person name="Simon M.F."/>
            <person name="Maluk M."/>
            <person name="Odee D.W."/>
            <person name="Kenicer G."/>
            <person name="Young J.P.W."/>
            <person name="Reis V.M."/>
            <person name="Zilli J."/>
            <person name="James E.K."/>
        </authorList>
    </citation>
    <scope>NUCLEOTIDE SEQUENCE [LARGE SCALE GENOMIC DNA]</scope>
    <source>
        <strain evidence="12 13">BR14375</strain>
    </source>
</reference>
<dbReference type="InterPro" id="IPR001789">
    <property type="entry name" value="Sig_transdc_resp-reg_receiver"/>
</dbReference>
<dbReference type="InterPro" id="IPR039420">
    <property type="entry name" value="WalR-like"/>
</dbReference>
<organism evidence="12 13">
    <name type="scientific">Paraburkholderia phenoliruptrix</name>
    <dbReference type="NCBI Taxonomy" id="252970"/>
    <lineage>
        <taxon>Bacteria</taxon>
        <taxon>Pseudomonadati</taxon>
        <taxon>Pseudomonadota</taxon>
        <taxon>Betaproteobacteria</taxon>
        <taxon>Burkholderiales</taxon>
        <taxon>Burkholderiaceae</taxon>
        <taxon>Paraburkholderia</taxon>
    </lineage>
</organism>
<dbReference type="PANTHER" id="PTHR48111:SF35">
    <property type="entry name" value="TRANSCRIPTIONAL REGULATORY PROTEIN QSEB"/>
    <property type="match status" value="1"/>
</dbReference>
<keyword evidence="4" id="KW-0902">Two-component regulatory system</keyword>
<dbReference type="InterPro" id="IPR011006">
    <property type="entry name" value="CheY-like_superfamily"/>
</dbReference>
<evidence type="ECO:0000313" key="13">
    <source>
        <dbReference type="Proteomes" id="UP001558535"/>
    </source>
</evidence>
<evidence type="ECO:0000256" key="1">
    <source>
        <dbReference type="ARBA" id="ARBA00004496"/>
    </source>
</evidence>
<dbReference type="PROSITE" id="PS50110">
    <property type="entry name" value="RESPONSE_REGULATORY"/>
    <property type="match status" value="1"/>
</dbReference>
<evidence type="ECO:0000256" key="9">
    <source>
        <dbReference type="PROSITE-ProRule" id="PRU01091"/>
    </source>
</evidence>
<dbReference type="CDD" id="cd17624">
    <property type="entry name" value="REC_OmpR_PmrA-like"/>
    <property type="match status" value="1"/>
</dbReference>
<dbReference type="SMART" id="SM00862">
    <property type="entry name" value="Trans_reg_C"/>
    <property type="match status" value="1"/>
</dbReference>
<evidence type="ECO:0000256" key="4">
    <source>
        <dbReference type="ARBA" id="ARBA00023012"/>
    </source>
</evidence>
<feature type="domain" description="Response regulatory" evidence="10">
    <location>
        <begin position="2"/>
        <end position="116"/>
    </location>
</feature>
<dbReference type="SUPFAM" id="SSF52172">
    <property type="entry name" value="CheY-like"/>
    <property type="match status" value="1"/>
</dbReference>
<dbReference type="InterPro" id="IPR001867">
    <property type="entry name" value="OmpR/PhoB-type_DNA-bd"/>
</dbReference>
<evidence type="ECO:0000256" key="6">
    <source>
        <dbReference type="ARBA" id="ARBA00023125"/>
    </source>
</evidence>
<feature type="DNA-binding region" description="OmpR/PhoB-type" evidence="9">
    <location>
        <begin position="124"/>
        <end position="218"/>
    </location>
</feature>
<keyword evidence="7" id="KW-0804">Transcription</keyword>
<comment type="subcellular location">
    <subcellularLocation>
        <location evidence="1">Cytoplasm</location>
    </subcellularLocation>
</comment>
<keyword evidence="3 8" id="KW-0597">Phosphoprotein</keyword>
<sequence length="224" mass="24933">MRILLVEDDPLLGDGIRAGLRQQGFQVDWVQDGEAAQRELRAQPYAATVLDLGLPRMDGIDVLRSVRRVGVDFPILVLTARDAVPDRVRGLDMGADDYVVKPVDLQELGARLRALVRRSHGRPRERLEAHDVVLDPASRMVYLAGVPVTLSSREFDLLHVLMLNAGRVLSREQIEQHLYSWGQEVESNAVEVHVHRLRSKLGSDMIRTVRGIGYVLPGKPAAAS</sequence>
<accession>A0ABV3WF00</accession>
<evidence type="ECO:0000256" key="5">
    <source>
        <dbReference type="ARBA" id="ARBA00023015"/>
    </source>
</evidence>
<evidence type="ECO:0000259" key="11">
    <source>
        <dbReference type="PROSITE" id="PS51755"/>
    </source>
</evidence>
<name>A0ABV3WF00_9BURK</name>
<dbReference type="Gene3D" id="1.10.10.10">
    <property type="entry name" value="Winged helix-like DNA-binding domain superfamily/Winged helix DNA-binding domain"/>
    <property type="match status" value="1"/>
</dbReference>
<protein>
    <submittedName>
        <fullName evidence="12">Response regulator</fullName>
    </submittedName>
</protein>
<evidence type="ECO:0000256" key="8">
    <source>
        <dbReference type="PROSITE-ProRule" id="PRU00169"/>
    </source>
</evidence>
<gene>
    <name evidence="12" type="ORF">AB3X84_16940</name>
</gene>
<dbReference type="Pfam" id="PF00486">
    <property type="entry name" value="Trans_reg_C"/>
    <property type="match status" value="1"/>
</dbReference>
<comment type="caution">
    <text evidence="12">The sequence shown here is derived from an EMBL/GenBank/DDBJ whole genome shotgun (WGS) entry which is preliminary data.</text>
</comment>
<keyword evidence="5" id="KW-0805">Transcription regulation</keyword>
<proteinExistence type="predicted"/>
<dbReference type="Proteomes" id="UP001558535">
    <property type="component" value="Unassembled WGS sequence"/>
</dbReference>
<dbReference type="Gene3D" id="6.10.250.690">
    <property type="match status" value="1"/>
</dbReference>
<dbReference type="EMBL" id="JBFPKE010000004">
    <property type="protein sequence ID" value="MEX3751680.1"/>
    <property type="molecule type" value="Genomic_DNA"/>
</dbReference>
<dbReference type="Gene3D" id="3.40.50.2300">
    <property type="match status" value="1"/>
</dbReference>
<feature type="modified residue" description="4-aspartylphosphate" evidence="8">
    <location>
        <position position="51"/>
    </location>
</feature>
<evidence type="ECO:0000256" key="7">
    <source>
        <dbReference type="ARBA" id="ARBA00023163"/>
    </source>
</evidence>
<dbReference type="Pfam" id="PF00072">
    <property type="entry name" value="Response_reg"/>
    <property type="match status" value="1"/>
</dbReference>
<evidence type="ECO:0000259" key="10">
    <source>
        <dbReference type="PROSITE" id="PS50110"/>
    </source>
</evidence>
<dbReference type="InterPro" id="IPR036388">
    <property type="entry name" value="WH-like_DNA-bd_sf"/>
</dbReference>
<dbReference type="PANTHER" id="PTHR48111">
    <property type="entry name" value="REGULATOR OF RPOS"/>
    <property type="match status" value="1"/>
</dbReference>